<dbReference type="EMBL" id="CP038635">
    <property type="protein sequence ID" value="QBY53540.1"/>
    <property type="molecule type" value="Genomic_DNA"/>
</dbReference>
<accession>A0A4P7LCA9</accession>
<dbReference type="AlphaFoldDB" id="A0A4P7LCA9"/>
<dbReference type="Proteomes" id="UP000295294">
    <property type="component" value="Chromosome 2"/>
</dbReference>
<evidence type="ECO:0000313" key="1">
    <source>
        <dbReference type="EMBL" id="QBY53540.1"/>
    </source>
</evidence>
<organism evidence="1 2">
    <name type="scientific">Cupriavidus oxalaticus</name>
    <dbReference type="NCBI Taxonomy" id="96344"/>
    <lineage>
        <taxon>Bacteria</taxon>
        <taxon>Pseudomonadati</taxon>
        <taxon>Pseudomonadota</taxon>
        <taxon>Betaproteobacteria</taxon>
        <taxon>Burkholderiales</taxon>
        <taxon>Burkholderiaceae</taxon>
        <taxon>Cupriavidus</taxon>
    </lineage>
</organism>
<reference evidence="1 2" key="1">
    <citation type="submission" date="2019-03" db="EMBL/GenBank/DDBJ databases">
        <title>Efficiently degradation of phenoxyalkanoic acid herbicides by Cupriavidus oxalaticus strain X32.</title>
        <authorList>
            <person name="Sheng X."/>
        </authorList>
    </citation>
    <scope>NUCLEOTIDE SEQUENCE [LARGE SCALE GENOMIC DNA]</scope>
    <source>
        <strain evidence="1 2">X32</strain>
    </source>
</reference>
<sequence>MIRWNLAHWQWPNHLQDELRGRSMPTMLGRLAGVLLLLGMVAALGGCAAGGADGQESGITAYGTLDVGISRTSR</sequence>
<evidence type="ECO:0000313" key="2">
    <source>
        <dbReference type="Proteomes" id="UP000295294"/>
    </source>
</evidence>
<dbReference type="KEGG" id="cox:E0W60_20930"/>
<protein>
    <submittedName>
        <fullName evidence="1">Uncharacterized protein</fullName>
    </submittedName>
</protein>
<proteinExistence type="predicted"/>
<gene>
    <name evidence="1" type="ORF">E0W60_20930</name>
</gene>
<name>A0A4P7LCA9_9BURK</name>